<dbReference type="OrthoDB" id="3021685at2759"/>
<dbReference type="Proteomes" id="UP000217790">
    <property type="component" value="Unassembled WGS sequence"/>
</dbReference>
<keyword evidence="6" id="KW-1185">Reference proteome</keyword>
<dbReference type="EMBL" id="KZ293647">
    <property type="protein sequence ID" value="PBK98981.1"/>
    <property type="molecule type" value="Genomic_DNA"/>
</dbReference>
<dbReference type="InterPro" id="IPR001878">
    <property type="entry name" value="Znf_CCHC"/>
</dbReference>
<feature type="compositionally biased region" description="Basic residues" evidence="3">
    <location>
        <begin position="209"/>
        <end position="223"/>
    </location>
</feature>
<keyword evidence="2" id="KW-0863">Zinc-finger</keyword>
<accession>A0A2H3DUT8</accession>
<evidence type="ECO:0000256" key="1">
    <source>
        <dbReference type="ARBA" id="ARBA00022664"/>
    </source>
</evidence>
<evidence type="ECO:0000256" key="3">
    <source>
        <dbReference type="SAM" id="MobiDB-lite"/>
    </source>
</evidence>
<feature type="compositionally biased region" description="Basic and acidic residues" evidence="3">
    <location>
        <begin position="460"/>
        <end position="473"/>
    </location>
</feature>
<reference evidence="6" key="1">
    <citation type="journal article" date="2017" name="Nat. Ecol. Evol.">
        <title>Genome expansion and lineage-specific genetic innovations in the forest pathogenic fungi Armillaria.</title>
        <authorList>
            <person name="Sipos G."/>
            <person name="Prasanna A.N."/>
            <person name="Walter M.C."/>
            <person name="O'Connor E."/>
            <person name="Balint B."/>
            <person name="Krizsan K."/>
            <person name="Kiss B."/>
            <person name="Hess J."/>
            <person name="Varga T."/>
            <person name="Slot J."/>
            <person name="Riley R."/>
            <person name="Boka B."/>
            <person name="Rigling D."/>
            <person name="Barry K."/>
            <person name="Lee J."/>
            <person name="Mihaltcheva S."/>
            <person name="LaButti K."/>
            <person name="Lipzen A."/>
            <person name="Waldron R."/>
            <person name="Moloney N.M."/>
            <person name="Sperisen C."/>
            <person name="Kredics L."/>
            <person name="Vagvoelgyi C."/>
            <person name="Patrignani A."/>
            <person name="Fitzpatrick D."/>
            <person name="Nagy I."/>
            <person name="Doyle S."/>
            <person name="Anderson J.B."/>
            <person name="Grigoriev I.V."/>
            <person name="Gueldener U."/>
            <person name="Muensterkoetter M."/>
            <person name="Nagy L.G."/>
        </authorList>
    </citation>
    <scope>NUCLEOTIDE SEQUENCE [LARGE SCALE GENOMIC DNA]</scope>
    <source>
        <strain evidence="6">Ar21-2</strain>
    </source>
</reference>
<protein>
    <recommendedName>
        <fullName evidence="4">CCHC-type domain-containing protein</fullName>
    </recommendedName>
</protein>
<evidence type="ECO:0000313" key="5">
    <source>
        <dbReference type="EMBL" id="PBK98981.1"/>
    </source>
</evidence>
<evidence type="ECO:0000259" key="4">
    <source>
        <dbReference type="PROSITE" id="PS50158"/>
    </source>
</evidence>
<dbReference type="SUPFAM" id="SSF57756">
    <property type="entry name" value="Retrovirus zinc finger-like domains"/>
    <property type="match status" value="1"/>
</dbReference>
<dbReference type="STRING" id="47427.A0A2H3DUT8"/>
<dbReference type="InParanoid" id="A0A2H3DUT8"/>
<feature type="compositionally biased region" description="Basic and acidic residues" evidence="3">
    <location>
        <begin position="245"/>
        <end position="275"/>
    </location>
</feature>
<dbReference type="GO" id="GO:0008270">
    <property type="term" value="F:zinc ion binding"/>
    <property type="evidence" value="ECO:0007669"/>
    <property type="project" value="UniProtKB-KW"/>
</dbReference>
<gene>
    <name evidence="5" type="ORF">ARMGADRAFT_919059</name>
</gene>
<feature type="compositionally biased region" description="Polar residues" evidence="3">
    <location>
        <begin position="319"/>
        <end position="328"/>
    </location>
</feature>
<dbReference type="OMA" id="THNDGAY"/>
<dbReference type="AlphaFoldDB" id="A0A2H3DUT8"/>
<feature type="compositionally biased region" description="Basic and acidic residues" evidence="3">
    <location>
        <begin position="329"/>
        <end position="340"/>
    </location>
</feature>
<dbReference type="InterPro" id="IPR036875">
    <property type="entry name" value="Znf_CCHC_sf"/>
</dbReference>
<evidence type="ECO:0000313" key="6">
    <source>
        <dbReference type="Proteomes" id="UP000217790"/>
    </source>
</evidence>
<proteinExistence type="predicted"/>
<feature type="region of interest" description="Disordered" evidence="3">
    <location>
        <begin position="194"/>
        <end position="275"/>
    </location>
</feature>
<keyword evidence="1" id="KW-0507">mRNA processing</keyword>
<feature type="region of interest" description="Disordered" evidence="3">
    <location>
        <begin position="317"/>
        <end position="342"/>
    </location>
</feature>
<sequence>MPLLGAKTAPAKFRGKYDTVKRFIRQYKQMCAVYNVPDRDKCRRIIDYCSSRVTWFIEALDSFVNEDWDQLEKDILTYYDAELHESRYLLSDLDKLVERWRKKGIYNLTRFKQYEVEFLTVANWLLHKGKITLDEQHTKFWYGLNGNLREIVEARYLTSHPRYDPRRVITREDVAKIVYNMFTRNRFDAELTAKNKDSTSTSDSESDNKHRKSRKKKEAKHHKPESSSSKSESEEDLRAKKKKETRTGWKETLKERDEVTPEKGKVSEPRDTDEVEELVDRLAKMKVSDSDYARIYYRALKRDAAIANIVAPPAKRSLGTENSLSRNNSRTDRPPSRDTPRNMYCFGCGKDDHMLRQCPTVNERIEKGHIKKDEYGRLTHNDGAYIRRMGTETFEDAIRRTIMSSNLVTINMFKADTESEDDEAYAEYFQLDEETELDEEYNDDAYTYFDQVSVNAATRETSDTRSRVKDRQNLPRGPPSSTSQRAKGVTKAAATNPYGT</sequence>
<name>A0A2H3DUT8_ARMGA</name>
<feature type="domain" description="CCHC-type" evidence="4">
    <location>
        <begin position="345"/>
        <end position="359"/>
    </location>
</feature>
<keyword evidence="2" id="KW-0479">Metal-binding</keyword>
<dbReference type="Gene3D" id="4.10.60.10">
    <property type="entry name" value="Zinc finger, CCHC-type"/>
    <property type="match status" value="1"/>
</dbReference>
<keyword evidence="2" id="KW-0862">Zinc</keyword>
<evidence type="ECO:0000256" key="2">
    <source>
        <dbReference type="PROSITE-ProRule" id="PRU00047"/>
    </source>
</evidence>
<dbReference type="GO" id="GO:0003676">
    <property type="term" value="F:nucleic acid binding"/>
    <property type="evidence" value="ECO:0007669"/>
    <property type="project" value="InterPro"/>
</dbReference>
<dbReference type="PROSITE" id="PS50158">
    <property type="entry name" value="ZF_CCHC"/>
    <property type="match status" value="1"/>
</dbReference>
<organism evidence="5 6">
    <name type="scientific">Armillaria gallica</name>
    <name type="common">Bulbous honey fungus</name>
    <name type="synonym">Armillaria bulbosa</name>
    <dbReference type="NCBI Taxonomy" id="47427"/>
    <lineage>
        <taxon>Eukaryota</taxon>
        <taxon>Fungi</taxon>
        <taxon>Dikarya</taxon>
        <taxon>Basidiomycota</taxon>
        <taxon>Agaricomycotina</taxon>
        <taxon>Agaricomycetes</taxon>
        <taxon>Agaricomycetidae</taxon>
        <taxon>Agaricales</taxon>
        <taxon>Marasmiineae</taxon>
        <taxon>Physalacriaceae</taxon>
        <taxon>Armillaria</taxon>
    </lineage>
</organism>
<dbReference type="GO" id="GO:0006397">
    <property type="term" value="P:mRNA processing"/>
    <property type="evidence" value="ECO:0007669"/>
    <property type="project" value="UniProtKB-KW"/>
</dbReference>
<feature type="region of interest" description="Disordered" evidence="3">
    <location>
        <begin position="456"/>
        <end position="500"/>
    </location>
</feature>